<organism evidence="4 5">
    <name type="scientific">Salinicola lusitanus</name>
    <dbReference type="NCBI Taxonomy" id="1949085"/>
    <lineage>
        <taxon>Bacteria</taxon>
        <taxon>Pseudomonadati</taxon>
        <taxon>Pseudomonadota</taxon>
        <taxon>Gammaproteobacteria</taxon>
        <taxon>Oceanospirillales</taxon>
        <taxon>Halomonadaceae</taxon>
        <taxon>Salinicola</taxon>
    </lineage>
</organism>
<feature type="domain" description="XdhC Rossmann" evidence="3">
    <location>
        <begin position="120"/>
        <end position="276"/>
    </location>
</feature>
<dbReference type="InterPro" id="IPR003777">
    <property type="entry name" value="XdhC_CoxI"/>
</dbReference>
<dbReference type="EMBL" id="CP151919">
    <property type="protein sequence ID" value="XAD53532.1"/>
    <property type="molecule type" value="Genomic_DNA"/>
</dbReference>
<dbReference type="Proteomes" id="UP001453229">
    <property type="component" value="Chromosome"/>
</dbReference>
<dbReference type="Pfam" id="PF13478">
    <property type="entry name" value="XdhC_C"/>
    <property type="match status" value="1"/>
</dbReference>
<evidence type="ECO:0000259" key="3">
    <source>
        <dbReference type="Pfam" id="PF13478"/>
    </source>
</evidence>
<feature type="compositionally biased region" description="Basic and acidic residues" evidence="1">
    <location>
        <begin position="308"/>
        <end position="318"/>
    </location>
</feature>
<dbReference type="InterPro" id="IPR014308">
    <property type="entry name" value="Xanthine_DH_XdhC"/>
</dbReference>
<dbReference type="PANTHER" id="PTHR30388:SF6">
    <property type="entry name" value="XANTHINE DEHYDROGENASE SUBUNIT A-RELATED"/>
    <property type="match status" value="1"/>
</dbReference>
<feature type="region of interest" description="Disordered" evidence="1">
    <location>
        <begin position="279"/>
        <end position="318"/>
    </location>
</feature>
<protein>
    <submittedName>
        <fullName evidence="4">Xanthine dehydrogenase accessory protein XdhC</fullName>
    </submittedName>
</protein>
<name>A0ABZ3CQX0_9GAMM</name>
<reference evidence="4 5" key="1">
    <citation type="submission" date="2024-04" db="EMBL/GenBank/DDBJ databases">
        <title>Salinicola lusitanus LLJ914,a marine bacterium isolated from the Okinawa Trough.</title>
        <authorList>
            <person name="Li J."/>
        </authorList>
    </citation>
    <scope>NUCLEOTIDE SEQUENCE [LARGE SCALE GENOMIC DNA]</scope>
    <source>
        <strain evidence="4 5">LLJ914</strain>
    </source>
</reference>
<dbReference type="Gene3D" id="3.40.50.720">
    <property type="entry name" value="NAD(P)-binding Rossmann-like Domain"/>
    <property type="match status" value="1"/>
</dbReference>
<keyword evidence="5" id="KW-1185">Reference proteome</keyword>
<evidence type="ECO:0000259" key="2">
    <source>
        <dbReference type="Pfam" id="PF02625"/>
    </source>
</evidence>
<evidence type="ECO:0000313" key="5">
    <source>
        <dbReference type="Proteomes" id="UP001453229"/>
    </source>
</evidence>
<gene>
    <name evidence="4" type="primary">xdhC</name>
    <name evidence="4" type="ORF">AAGT95_17040</name>
</gene>
<accession>A0ABZ3CQX0</accession>
<sequence>MSVDEAREAGDHHESWHAALHRLQERGVPHVLASVVGAAGSTPREPGAKLVVTSTAVIDTLGGGHFEQQVIETARRHLAATPVAAGTHLEAFALGARSGQCCGGFVHVLIEVFAGAESHLTLFGAGHVGQALVELLAPLPWRIDWYDSRAGAFPPRPSHDRYPDRIRPLTLAADAEGAARAVAAIPPNAHVLVMTHDHAQDRDLVAALLSRTNSGDGALRSIGMIGSNSKWASFRSRLAAAGFDDVTLARIRCPIGLVSTASKRPREIAISVAAELLADQRPPEGAPAQRGAAPERLRSAFAGAEPIDTAHSRDSARE</sequence>
<dbReference type="InterPro" id="IPR027051">
    <property type="entry name" value="XdhC_Rossmann_dom"/>
</dbReference>
<evidence type="ECO:0000256" key="1">
    <source>
        <dbReference type="SAM" id="MobiDB-lite"/>
    </source>
</evidence>
<dbReference type="PANTHER" id="PTHR30388">
    <property type="entry name" value="ALDEHYDE OXIDOREDUCTASE MOLYBDENUM COFACTOR ASSEMBLY PROTEIN"/>
    <property type="match status" value="1"/>
</dbReference>
<dbReference type="Pfam" id="PF02625">
    <property type="entry name" value="XdhC_CoxI"/>
    <property type="match status" value="1"/>
</dbReference>
<dbReference type="InterPro" id="IPR052698">
    <property type="entry name" value="MoCofactor_Util/Proc"/>
</dbReference>
<feature type="domain" description="XdhC- CoxI" evidence="2">
    <location>
        <begin position="24"/>
        <end position="80"/>
    </location>
</feature>
<evidence type="ECO:0000313" key="4">
    <source>
        <dbReference type="EMBL" id="XAD53532.1"/>
    </source>
</evidence>
<dbReference type="NCBIfam" id="TIGR02964">
    <property type="entry name" value="xanthine_xdhC"/>
    <property type="match status" value="1"/>
</dbReference>
<proteinExistence type="predicted"/>
<dbReference type="RefSeq" id="WP_342594581.1">
    <property type="nucleotide sequence ID" value="NZ_CP151919.1"/>
</dbReference>